<sequence>MGFATSDTLPASYPAHSIRLPVGTPRQASPDFDQALAVAGGVVAVPAAGAASLIHQVSWRLTRHQLELTPLVWGDNNFGVAHQRLVVELANAVAPGLIAVSFDDNAVVVNAIDSEYLLITLKLSMESFVVDSSPFAYQLERFPQWGHVSVPYSFELTSAPFTLHSLDSSNLLVALRDGQLLHFRRPHLFGDCDVFTMESAPAPGPASLNPLKWWRPAPRAATTVDGVSSAAVVDAVTTANGQVVSVSVAKTLQFWHLERHGEAHPPVELGNDAPGLAPTAAHVLRAVGNHVAVAYTSAADRVEFVVVDATTGALVPALRFSPAPAAPMWFVQDFIVTEAREQFVFDILWKNNTASRLQRVTVTPESVDIGAIDDVALPAPLVTDDAAAKHYILNSGSFSPHVVDTALRVVCRHHGADPPSSSSLRRRARAVVASLPSSPSPWMTLAGLCDEYAKMTRESLAVGHDGHQAFAVHADSGLGVFRPAHRWESPESSLGGLAPVLAEVVAEVSPATVHRVVHSFMRLRHVTAADIAPLFALLPPAVDTGAVVAAVENVDNVITLLNQLVEQPTVPILDQDHRNSSSISPIIKQATLMAFKSIARAHSKVLGELVVVFLMMDPSADVIAYLNQILTWLHRHASLTATIDTCLTRDPPGAKIERRHLNQLRYSVVWPAVVNRHPKLGWMVRHRRFNDAFDYIVGTVMSSSNWVVDVVIELVNAGEAKYVRDRLLDQLAPDSPVGKVLVALVYLLTGDPDRFADILDDPVALSADDADKLRDSLVVNATLKPAVDLMVTGAATNDASAYYQALSQLARDSDSPAIEAKRYTAVALTFETKAIAASPEPSNDLYATQFDLALRLDDYDSVYSALASLSPQDPRHEQLFTRFVKHLVTHRAIAVLFAPNRNQVYRANFSLIDDILLKLANNELALSACLTIYQYLYSWRLFGASTADNFSHGTIDDQLADKRGAVESLYMFITRFRLERSSLEGTPDVDNFKLKIVELYLIILNCLKGFSDDDDKWLRRKSDGGYDIVTVNDVSQEYFRWLADVGMSLDQ</sequence>
<dbReference type="EMBL" id="SWFT01000098">
    <property type="protein sequence ID" value="KAA8901832.1"/>
    <property type="molecule type" value="Genomic_DNA"/>
</dbReference>
<accession>A0A642UMA0</accession>
<dbReference type="GO" id="GO:0017056">
    <property type="term" value="F:structural constituent of nuclear pore"/>
    <property type="evidence" value="ECO:0007669"/>
    <property type="project" value="TreeGrafter"/>
</dbReference>
<evidence type="ECO:0000313" key="6">
    <source>
        <dbReference type="EMBL" id="KAA8901832.1"/>
    </source>
</evidence>
<dbReference type="OMA" id="ILELYMI"/>
<comment type="caution">
    <text evidence="6">The sequence shown here is derived from an EMBL/GenBank/DDBJ whole genome shotgun (WGS) entry which is preliminary data.</text>
</comment>
<dbReference type="RefSeq" id="XP_034012130.1">
    <property type="nucleotide sequence ID" value="XM_034155804.1"/>
</dbReference>
<dbReference type="VEuPathDB" id="FungiDB:DIURU_003081"/>
<dbReference type="Pfam" id="PF11715">
    <property type="entry name" value="Beta-prop_Nup120_160"/>
    <property type="match status" value="1"/>
</dbReference>
<dbReference type="Proteomes" id="UP000449547">
    <property type="component" value="Unassembled WGS sequence"/>
</dbReference>
<dbReference type="GO" id="GO:0005643">
    <property type="term" value="C:nuclear pore"/>
    <property type="evidence" value="ECO:0007669"/>
    <property type="project" value="TreeGrafter"/>
</dbReference>
<dbReference type="InterPro" id="IPR021717">
    <property type="entry name" value="Nucleoporin_Nup160"/>
</dbReference>
<reference evidence="6 7" key="1">
    <citation type="submission" date="2019-07" db="EMBL/GenBank/DDBJ databases">
        <title>Genome assembly of two rare yeast pathogens: Diutina rugosa and Trichomonascus ciferrii.</title>
        <authorList>
            <person name="Mixao V."/>
            <person name="Saus E."/>
            <person name="Hansen A."/>
            <person name="Lass-Flor C."/>
            <person name="Gabaldon T."/>
        </authorList>
    </citation>
    <scope>NUCLEOTIDE SEQUENCE [LARGE SCALE GENOMIC DNA]</scope>
    <source>
        <strain evidence="6 7">CBS 613</strain>
    </source>
</reference>
<gene>
    <name evidence="6" type="ORF">DIURU_003081</name>
</gene>
<comment type="subcellular location">
    <subcellularLocation>
        <location evidence="1">Nucleus</location>
    </subcellularLocation>
</comment>
<evidence type="ECO:0000256" key="3">
    <source>
        <dbReference type="ARBA" id="ARBA00023242"/>
    </source>
</evidence>
<keyword evidence="7" id="KW-1185">Reference proteome</keyword>
<feature type="domain" description="Nucleoporin Nup120/160 beta-propeller" evidence="4">
    <location>
        <begin position="57"/>
        <end position="487"/>
    </location>
</feature>
<dbReference type="GeneID" id="54781732"/>
<evidence type="ECO:0000259" key="5">
    <source>
        <dbReference type="Pfam" id="PF23300"/>
    </source>
</evidence>
<dbReference type="PANTHER" id="PTHR21286">
    <property type="entry name" value="NUCLEAR PORE COMPLEX PROTEIN NUP160"/>
    <property type="match status" value="1"/>
</dbReference>
<dbReference type="Pfam" id="PF23300">
    <property type="entry name" value="HEAT_Nup120"/>
    <property type="match status" value="1"/>
</dbReference>
<dbReference type="OrthoDB" id="67716at2759"/>
<dbReference type="AlphaFoldDB" id="A0A642UMA0"/>
<evidence type="ECO:0000259" key="4">
    <source>
        <dbReference type="Pfam" id="PF11715"/>
    </source>
</evidence>
<evidence type="ECO:0000313" key="7">
    <source>
        <dbReference type="Proteomes" id="UP000449547"/>
    </source>
</evidence>
<organism evidence="6 7">
    <name type="scientific">Diutina rugosa</name>
    <name type="common">Yeast</name>
    <name type="synonym">Candida rugosa</name>
    <dbReference type="NCBI Taxonomy" id="5481"/>
    <lineage>
        <taxon>Eukaryota</taxon>
        <taxon>Fungi</taxon>
        <taxon>Dikarya</taxon>
        <taxon>Ascomycota</taxon>
        <taxon>Saccharomycotina</taxon>
        <taxon>Pichiomycetes</taxon>
        <taxon>Debaryomycetaceae</taxon>
        <taxon>Diutina</taxon>
    </lineage>
</organism>
<feature type="domain" description="Nucleoporin nup120-like HEAT repeat" evidence="5">
    <location>
        <begin position="714"/>
        <end position="887"/>
    </location>
</feature>
<keyword evidence="2" id="KW-0813">Transport</keyword>
<dbReference type="PANTHER" id="PTHR21286:SF0">
    <property type="entry name" value="NUCLEAR PORE COMPLEX PROTEIN NUP160"/>
    <property type="match status" value="1"/>
</dbReference>
<evidence type="ECO:0000256" key="1">
    <source>
        <dbReference type="ARBA" id="ARBA00004123"/>
    </source>
</evidence>
<protein>
    <submittedName>
        <fullName evidence="6">Uncharacterized protein</fullName>
    </submittedName>
</protein>
<dbReference type="InterPro" id="IPR059141">
    <property type="entry name" value="Beta-prop_Nup120_160"/>
</dbReference>
<proteinExistence type="predicted"/>
<dbReference type="InterPro" id="IPR056548">
    <property type="entry name" value="HEAT_Nup120"/>
</dbReference>
<evidence type="ECO:0000256" key="2">
    <source>
        <dbReference type="ARBA" id="ARBA00022448"/>
    </source>
</evidence>
<name>A0A642UMA0_DIURU</name>
<keyword evidence="3" id="KW-0539">Nucleus</keyword>